<evidence type="ECO:0000313" key="8">
    <source>
        <dbReference type="EMBL" id="PIA41364.1"/>
    </source>
</evidence>
<dbReference type="GO" id="GO:0009706">
    <property type="term" value="C:chloroplast inner membrane"/>
    <property type="evidence" value="ECO:0007669"/>
    <property type="project" value="UniProtKB-SubCell"/>
</dbReference>
<dbReference type="EMBL" id="KZ305039">
    <property type="protein sequence ID" value="PIA41364.1"/>
    <property type="molecule type" value="Genomic_DNA"/>
</dbReference>
<protein>
    <recommendedName>
        <fullName evidence="7">Protein TIC 20</fullName>
    </recommendedName>
</protein>
<evidence type="ECO:0000313" key="9">
    <source>
        <dbReference type="Proteomes" id="UP000230069"/>
    </source>
</evidence>
<feature type="transmembrane region" description="Helical" evidence="7">
    <location>
        <begin position="176"/>
        <end position="198"/>
    </location>
</feature>
<evidence type="ECO:0000256" key="2">
    <source>
        <dbReference type="ARBA" id="ARBA00009596"/>
    </source>
</evidence>
<dbReference type="PANTHER" id="PTHR33510:SF5">
    <property type="entry name" value="PROTEIN TIC 20-II, CHLOROPLASTIC"/>
    <property type="match status" value="1"/>
</dbReference>
<keyword evidence="5 7" id="KW-1133">Transmembrane helix</keyword>
<keyword evidence="4" id="KW-1001">Plastid inner membrane</keyword>
<accession>A0A2G5DD23</accession>
<reference evidence="8 9" key="1">
    <citation type="submission" date="2017-09" db="EMBL/GenBank/DDBJ databases">
        <title>WGS assembly of Aquilegia coerulea Goldsmith.</title>
        <authorList>
            <person name="Hodges S."/>
            <person name="Kramer E."/>
            <person name="Nordborg M."/>
            <person name="Tomkins J."/>
            <person name="Borevitz J."/>
            <person name="Derieg N."/>
            <person name="Yan J."/>
            <person name="Mihaltcheva S."/>
            <person name="Hayes R.D."/>
            <person name="Rokhsar D."/>
        </authorList>
    </citation>
    <scope>NUCLEOTIDE SEQUENCE [LARGE SCALE GENOMIC DNA]</scope>
    <source>
        <strain evidence="9">cv. Goldsmith</strain>
    </source>
</reference>
<sequence length="257" mass="28909">MSSSSSNLLHRSSSLKSSHQLLKLQSLNLSSPIKSTNLRFQRISPPKALSITNNELSSSQTLKKPQFLFNPLHSNQSPNSIFKSTNKPKNVCLATYQTVPATDRLISIISYFIPFLGGLPYSFHLFNAFPILELIFDPLVPLLGFYKSIPFVNFLTFFGLYIGIVRDKKFSRFVRFNALQALLLEFLLVLPSLLNVVFTSGEGFGFALVQVIHSAIFVVIFGAFLYTLGLCLFGKTPRFPFVTDVIDMRLQAEDNWP</sequence>
<feature type="transmembrane region" description="Helical" evidence="7">
    <location>
        <begin position="204"/>
        <end position="228"/>
    </location>
</feature>
<organism evidence="8 9">
    <name type="scientific">Aquilegia coerulea</name>
    <name type="common">Rocky mountain columbine</name>
    <dbReference type="NCBI Taxonomy" id="218851"/>
    <lineage>
        <taxon>Eukaryota</taxon>
        <taxon>Viridiplantae</taxon>
        <taxon>Streptophyta</taxon>
        <taxon>Embryophyta</taxon>
        <taxon>Tracheophyta</taxon>
        <taxon>Spermatophyta</taxon>
        <taxon>Magnoliopsida</taxon>
        <taxon>Ranunculales</taxon>
        <taxon>Ranunculaceae</taxon>
        <taxon>Thalictroideae</taxon>
        <taxon>Aquilegia</taxon>
    </lineage>
</organism>
<dbReference type="PANTHER" id="PTHR33510">
    <property type="entry name" value="PROTEIN TIC 20-II, CHLOROPLASTIC"/>
    <property type="match status" value="1"/>
</dbReference>
<evidence type="ECO:0000256" key="1">
    <source>
        <dbReference type="ARBA" id="ARBA00004478"/>
    </source>
</evidence>
<dbReference type="InterPro" id="IPR005691">
    <property type="entry name" value="Tic20"/>
</dbReference>
<evidence type="ECO:0000256" key="3">
    <source>
        <dbReference type="ARBA" id="ARBA00022692"/>
    </source>
</evidence>
<dbReference type="OrthoDB" id="414558at2759"/>
<dbReference type="InParanoid" id="A0A2G5DD23"/>
<keyword evidence="6 7" id="KW-0472">Membrane</keyword>
<evidence type="ECO:0000256" key="5">
    <source>
        <dbReference type="ARBA" id="ARBA00022989"/>
    </source>
</evidence>
<dbReference type="Pfam" id="PF16166">
    <property type="entry name" value="TIC20"/>
    <property type="match status" value="1"/>
</dbReference>
<dbReference type="AlphaFoldDB" id="A0A2G5DD23"/>
<evidence type="ECO:0000256" key="6">
    <source>
        <dbReference type="ARBA" id="ARBA00023136"/>
    </source>
</evidence>
<keyword evidence="7" id="KW-0934">Plastid</keyword>
<comment type="function">
    <text evidence="7">Involved in protein precursor import into chloroplasts.</text>
</comment>
<proteinExistence type="inferred from homology"/>
<comment type="subcellular location">
    <subcellularLocation>
        <location evidence="1">Plastid</location>
        <location evidence="1">Chloroplast inner membrane</location>
        <topology evidence="1">Multi-pass membrane protein</topology>
    </subcellularLocation>
    <subcellularLocation>
        <location evidence="7">Plastid</location>
        <location evidence="7">Chloroplast membrane</location>
        <topology evidence="7">Multi-pass membrane protein</topology>
    </subcellularLocation>
</comment>
<name>A0A2G5DD23_AQUCA</name>
<dbReference type="Proteomes" id="UP000230069">
    <property type="component" value="Unassembled WGS sequence"/>
</dbReference>
<dbReference type="STRING" id="218851.A0A2G5DD23"/>
<feature type="transmembrane region" description="Helical" evidence="7">
    <location>
        <begin position="105"/>
        <end position="123"/>
    </location>
</feature>
<comment type="similarity">
    <text evidence="2 7">Belongs to the Tic20 family.</text>
</comment>
<keyword evidence="7" id="KW-0150">Chloroplast</keyword>
<keyword evidence="3 7" id="KW-0812">Transmembrane</keyword>
<evidence type="ECO:0000256" key="4">
    <source>
        <dbReference type="ARBA" id="ARBA00022780"/>
    </source>
</evidence>
<gene>
    <name evidence="8" type="ORF">AQUCO_02200051v1</name>
</gene>
<feature type="transmembrane region" description="Helical" evidence="7">
    <location>
        <begin position="143"/>
        <end position="164"/>
    </location>
</feature>
<evidence type="ECO:0000256" key="7">
    <source>
        <dbReference type="RuleBase" id="RU367003"/>
    </source>
</evidence>
<keyword evidence="9" id="KW-1185">Reference proteome</keyword>